<dbReference type="SUPFAM" id="SSF56300">
    <property type="entry name" value="Metallo-dependent phosphatases"/>
    <property type="match status" value="1"/>
</dbReference>
<dbReference type="Gene3D" id="3.60.21.10">
    <property type="match status" value="1"/>
</dbReference>
<name>I7Z812_9GAMM</name>
<dbReference type="OrthoDB" id="356681at2"/>
<dbReference type="PANTHER" id="PTHR37844:SF2">
    <property type="entry name" value="SER_THR PROTEIN PHOSPHATASE SUPERFAMILY (AFU_ORTHOLOGUE AFUA_1G14840)"/>
    <property type="match status" value="1"/>
</dbReference>
<sequence length="266" mass="29760">MSDLHLEFTGYAPDVVADAREDLVVLAGDIGTGTDGIHWAKRTFPNTPVLYVLGNHEFYGYDWEQLIDEAHSACEGSNVRLLENDVFRYRGVRFLGTSLWTSFMLAGLYGQPQAMLACERAINDFRFIRSGGRNLLARETVERHERSAGWLRQELEGSDEVTVVITHHAPCLPARHPKYPLDDISNTFFSDLPEAFFQTPAAWVFGHTHYSMEAVRHVGTKLYSNQRGYPRERVDFDWCKVLEVAPGGSEAAGALQGIVRPGSGSP</sequence>
<proteinExistence type="predicted"/>
<evidence type="ECO:0000313" key="3">
    <source>
        <dbReference type="Proteomes" id="UP000003704"/>
    </source>
</evidence>
<feature type="domain" description="Calcineurin-like phosphoesterase" evidence="1">
    <location>
        <begin position="16"/>
        <end position="210"/>
    </location>
</feature>
<reference evidence="2 3" key="1">
    <citation type="journal article" date="2012" name="J. Bacteriol.">
        <title>Genome Sequence of n-Alkane-Degrading Hydrocarboniphaga effusa Strain AP103T (ATCC BAA-332T).</title>
        <authorList>
            <person name="Chang H.K."/>
            <person name="Zylstra G.J."/>
            <person name="Chae J.C."/>
        </authorList>
    </citation>
    <scope>NUCLEOTIDE SEQUENCE [LARGE SCALE GENOMIC DNA]</scope>
    <source>
        <strain evidence="2 3">AP103</strain>
    </source>
</reference>
<dbReference type="RefSeq" id="WP_007187147.1">
    <property type="nucleotide sequence ID" value="NZ_AKGD01000004.1"/>
</dbReference>
<organism evidence="2 3">
    <name type="scientific">Hydrocarboniphaga effusa AP103</name>
    <dbReference type="NCBI Taxonomy" id="1172194"/>
    <lineage>
        <taxon>Bacteria</taxon>
        <taxon>Pseudomonadati</taxon>
        <taxon>Pseudomonadota</taxon>
        <taxon>Gammaproteobacteria</taxon>
        <taxon>Nevskiales</taxon>
        <taxon>Nevskiaceae</taxon>
        <taxon>Hydrocarboniphaga</taxon>
    </lineage>
</organism>
<gene>
    <name evidence="2" type="ORF">WQQ_42120</name>
</gene>
<evidence type="ECO:0000313" key="2">
    <source>
        <dbReference type="EMBL" id="EIT67777.1"/>
    </source>
</evidence>
<dbReference type="STRING" id="1172194.WQQ_42120"/>
<keyword evidence="3" id="KW-1185">Reference proteome</keyword>
<comment type="caution">
    <text evidence="2">The sequence shown here is derived from an EMBL/GenBank/DDBJ whole genome shotgun (WGS) entry which is preliminary data.</text>
</comment>
<dbReference type="EMBL" id="AKGD01000004">
    <property type="protein sequence ID" value="EIT67777.1"/>
    <property type="molecule type" value="Genomic_DNA"/>
</dbReference>
<dbReference type="InterPro" id="IPR004843">
    <property type="entry name" value="Calcineurin-like_PHP"/>
</dbReference>
<dbReference type="Pfam" id="PF00149">
    <property type="entry name" value="Metallophos"/>
    <property type="match status" value="1"/>
</dbReference>
<dbReference type="InterPro" id="IPR029052">
    <property type="entry name" value="Metallo-depent_PP-like"/>
</dbReference>
<protein>
    <recommendedName>
        <fullName evidence="1">Calcineurin-like phosphoesterase domain-containing protein</fullName>
    </recommendedName>
</protein>
<dbReference type="Proteomes" id="UP000003704">
    <property type="component" value="Unassembled WGS sequence"/>
</dbReference>
<dbReference type="GO" id="GO:0016787">
    <property type="term" value="F:hydrolase activity"/>
    <property type="evidence" value="ECO:0007669"/>
    <property type="project" value="InterPro"/>
</dbReference>
<dbReference type="AlphaFoldDB" id="I7Z812"/>
<evidence type="ECO:0000259" key="1">
    <source>
        <dbReference type="Pfam" id="PF00149"/>
    </source>
</evidence>
<accession>I7Z812</accession>
<dbReference type="PANTHER" id="PTHR37844">
    <property type="entry name" value="SER/THR PROTEIN PHOSPHATASE SUPERFAMILY (AFU_ORTHOLOGUE AFUA_1G14840)"/>
    <property type="match status" value="1"/>
</dbReference>
<dbReference type="PATRIC" id="fig|1172194.4.peg.4084"/>